<evidence type="ECO:0000256" key="8">
    <source>
        <dbReference type="RuleBase" id="RU366017"/>
    </source>
</evidence>
<dbReference type="InterPro" id="IPR008166">
    <property type="entry name" value="Glyco_transf_92"/>
</dbReference>
<evidence type="ECO:0000256" key="6">
    <source>
        <dbReference type="ARBA" id="ARBA00022989"/>
    </source>
</evidence>
<proteinExistence type="inferred from homology"/>
<organism evidence="9 10">
    <name type="scientific">Batillaria attramentaria</name>
    <dbReference type="NCBI Taxonomy" id="370345"/>
    <lineage>
        <taxon>Eukaryota</taxon>
        <taxon>Metazoa</taxon>
        <taxon>Spiralia</taxon>
        <taxon>Lophotrochozoa</taxon>
        <taxon>Mollusca</taxon>
        <taxon>Gastropoda</taxon>
        <taxon>Caenogastropoda</taxon>
        <taxon>Sorbeoconcha</taxon>
        <taxon>Cerithioidea</taxon>
        <taxon>Batillariidae</taxon>
        <taxon>Batillaria</taxon>
    </lineage>
</organism>
<evidence type="ECO:0000256" key="5">
    <source>
        <dbReference type="ARBA" id="ARBA00022692"/>
    </source>
</evidence>
<dbReference type="PANTHER" id="PTHR21461">
    <property type="entry name" value="GLYCOSYLTRANSFERASE FAMILY 92 PROTEIN"/>
    <property type="match status" value="1"/>
</dbReference>
<dbReference type="PANTHER" id="PTHR21461:SF69">
    <property type="entry name" value="GLYCOSYLTRANSFERASE FAMILY 92 PROTEIN"/>
    <property type="match status" value="1"/>
</dbReference>
<keyword evidence="3 8" id="KW-0328">Glycosyltransferase</keyword>
<keyword evidence="5" id="KW-0812">Transmembrane</keyword>
<reference evidence="9 10" key="1">
    <citation type="journal article" date="2023" name="Sci. Data">
        <title>Genome assembly of the Korean intertidal mud-creeper Batillaria attramentaria.</title>
        <authorList>
            <person name="Patra A.K."/>
            <person name="Ho P.T."/>
            <person name="Jun S."/>
            <person name="Lee S.J."/>
            <person name="Kim Y."/>
            <person name="Won Y.J."/>
        </authorList>
    </citation>
    <scope>NUCLEOTIDE SEQUENCE [LARGE SCALE GENOMIC DNA]</scope>
    <source>
        <strain evidence="9">Wonlab-2016</strain>
    </source>
</reference>
<evidence type="ECO:0000256" key="3">
    <source>
        <dbReference type="ARBA" id="ARBA00022676"/>
    </source>
</evidence>
<evidence type="ECO:0000313" key="9">
    <source>
        <dbReference type="EMBL" id="KAK7480207.1"/>
    </source>
</evidence>
<dbReference type="Proteomes" id="UP001519460">
    <property type="component" value="Unassembled WGS sequence"/>
</dbReference>
<dbReference type="GO" id="GO:0016020">
    <property type="term" value="C:membrane"/>
    <property type="evidence" value="ECO:0007669"/>
    <property type="project" value="UniProtKB-SubCell"/>
</dbReference>
<feature type="non-terminal residue" evidence="9">
    <location>
        <position position="1"/>
    </location>
</feature>
<evidence type="ECO:0000256" key="4">
    <source>
        <dbReference type="ARBA" id="ARBA00022679"/>
    </source>
</evidence>
<evidence type="ECO:0000256" key="1">
    <source>
        <dbReference type="ARBA" id="ARBA00004167"/>
    </source>
</evidence>
<keyword evidence="7" id="KW-0472">Membrane</keyword>
<name>A0ABD0JZ68_9CAEN</name>
<dbReference type="Pfam" id="PF01697">
    <property type="entry name" value="Glyco_transf_92"/>
    <property type="match status" value="1"/>
</dbReference>
<comment type="caution">
    <text evidence="9">The sequence shown here is derived from an EMBL/GenBank/DDBJ whole genome shotgun (WGS) entry which is preliminary data.</text>
</comment>
<protein>
    <recommendedName>
        <fullName evidence="8">Glycosyltransferase family 92 protein</fullName>
        <ecNumber evidence="8">2.4.1.-</ecNumber>
    </recommendedName>
</protein>
<sequence length="402" mass="45877">TSPPAQSGQFNVVLTGFTHKTAKNTLPFVCCFAKDNARRGSSSPSFNLVETPARYTEGSDAMGDLHYAQYECATSATDAYRYVFFARECSTELSRGVEIEYVEVPGDAAAADSEVSLAVCHPYVYGYVPPEQLVEWFEFQQLVGISRFHAFYNKKHIDPRVMAVLRYYQGQGLATLKEVTLPSVQSNSLLYLFLEYKCLYPGGVMRDVSSLTVNALPFESHQFWMDMFIMYNECRVRLASFTYVLDTDLDELLVPQLPYNTLNDALKDASAAFPDVAYFDVHSYTHVKDWGTSYSDTNLFFLRYLNQTADNHLWSPPLPKKSSPKVIYRPSRVRRPRIHDAVVLSPYKKYPMPEKYALFHHYRACKPFLGGSDCSTLDRYPATDVLRFQAAWEEAMEEKKGR</sequence>
<dbReference type="EMBL" id="JACVVK020000286">
    <property type="protein sequence ID" value="KAK7480207.1"/>
    <property type="molecule type" value="Genomic_DNA"/>
</dbReference>
<comment type="similarity">
    <text evidence="2 8">Belongs to the glycosyltransferase 92 family.</text>
</comment>
<keyword evidence="6" id="KW-1133">Transmembrane helix</keyword>
<dbReference type="GO" id="GO:0016757">
    <property type="term" value="F:glycosyltransferase activity"/>
    <property type="evidence" value="ECO:0007669"/>
    <property type="project" value="UniProtKB-UniRule"/>
</dbReference>
<comment type="subcellular location">
    <subcellularLocation>
        <location evidence="1">Membrane</location>
        <topology evidence="1">Single-pass membrane protein</topology>
    </subcellularLocation>
</comment>
<gene>
    <name evidence="9" type="ORF">BaRGS_00028592</name>
</gene>
<evidence type="ECO:0000256" key="7">
    <source>
        <dbReference type="ARBA" id="ARBA00023136"/>
    </source>
</evidence>
<evidence type="ECO:0000256" key="2">
    <source>
        <dbReference type="ARBA" id="ARBA00007647"/>
    </source>
</evidence>
<dbReference type="AlphaFoldDB" id="A0ABD0JZ68"/>
<keyword evidence="4 8" id="KW-0808">Transferase</keyword>
<evidence type="ECO:0000313" key="10">
    <source>
        <dbReference type="Proteomes" id="UP001519460"/>
    </source>
</evidence>
<accession>A0ABD0JZ68</accession>
<keyword evidence="10" id="KW-1185">Reference proteome</keyword>
<dbReference type="EC" id="2.4.1.-" evidence="8"/>